<evidence type="ECO:0000313" key="1">
    <source>
        <dbReference type="EMBL" id="KAK8771756.1"/>
    </source>
</evidence>
<sequence length="152" mass="16841">MDELGSFFNAQAVKSMPSVPQDKADLPSAPLEIETAAVSNAAPHLPSQDDMVDIGRGIQISNSAWVRIQQLPKDSMFVKELLLVIWGVAALRNRSLQECYRERLQKNGVPAHMVNVAVKQLNRFVVEKLGDIEKLAKGQEQKEARCDGAEEM</sequence>
<dbReference type="PANTHER" id="PTHR14628">
    <property type="entry name" value="BEN DOMAIN-CONTAINING PROTEIN 5"/>
    <property type="match status" value="1"/>
</dbReference>
<dbReference type="PANTHER" id="PTHR14628:SF1">
    <property type="entry name" value="BEN DOMAIN-CONTAINING PROTEIN 5"/>
    <property type="match status" value="1"/>
</dbReference>
<dbReference type="GO" id="GO:0045892">
    <property type="term" value="P:negative regulation of DNA-templated transcription"/>
    <property type="evidence" value="ECO:0007669"/>
    <property type="project" value="InterPro"/>
</dbReference>
<protein>
    <submittedName>
        <fullName evidence="1">Uncharacterized protein</fullName>
    </submittedName>
</protein>
<name>A0AAQ4EAK4_AMBAM</name>
<dbReference type="AlphaFoldDB" id="A0AAQ4EAK4"/>
<dbReference type="EMBL" id="JARKHS020019354">
    <property type="protein sequence ID" value="KAK8771756.1"/>
    <property type="molecule type" value="Genomic_DNA"/>
</dbReference>
<dbReference type="InterPro" id="IPR040391">
    <property type="entry name" value="BEND5"/>
</dbReference>
<reference evidence="1 2" key="1">
    <citation type="journal article" date="2023" name="Arcadia Sci">
        <title>De novo assembly of a long-read Amblyomma americanum tick genome.</title>
        <authorList>
            <person name="Chou S."/>
            <person name="Poskanzer K.E."/>
            <person name="Rollins M."/>
            <person name="Thuy-Boun P.S."/>
        </authorList>
    </citation>
    <scope>NUCLEOTIDE SEQUENCE [LARGE SCALE GENOMIC DNA]</scope>
    <source>
        <strain evidence="1">F_SG_1</strain>
        <tissue evidence="1">Salivary glands</tissue>
    </source>
</reference>
<dbReference type="Proteomes" id="UP001321473">
    <property type="component" value="Unassembled WGS sequence"/>
</dbReference>
<keyword evidence="2" id="KW-1185">Reference proteome</keyword>
<gene>
    <name evidence="1" type="ORF">V5799_025001</name>
</gene>
<organism evidence="1 2">
    <name type="scientific">Amblyomma americanum</name>
    <name type="common">Lone star tick</name>
    <dbReference type="NCBI Taxonomy" id="6943"/>
    <lineage>
        <taxon>Eukaryota</taxon>
        <taxon>Metazoa</taxon>
        <taxon>Ecdysozoa</taxon>
        <taxon>Arthropoda</taxon>
        <taxon>Chelicerata</taxon>
        <taxon>Arachnida</taxon>
        <taxon>Acari</taxon>
        <taxon>Parasitiformes</taxon>
        <taxon>Ixodida</taxon>
        <taxon>Ixodoidea</taxon>
        <taxon>Ixodidae</taxon>
        <taxon>Amblyomminae</taxon>
        <taxon>Amblyomma</taxon>
    </lineage>
</organism>
<comment type="caution">
    <text evidence="1">The sequence shown here is derived from an EMBL/GenBank/DDBJ whole genome shotgun (WGS) entry which is preliminary data.</text>
</comment>
<evidence type="ECO:0000313" key="2">
    <source>
        <dbReference type="Proteomes" id="UP001321473"/>
    </source>
</evidence>
<dbReference type="GO" id="GO:0003677">
    <property type="term" value="F:DNA binding"/>
    <property type="evidence" value="ECO:0007669"/>
    <property type="project" value="InterPro"/>
</dbReference>
<proteinExistence type="predicted"/>
<accession>A0AAQ4EAK4</accession>